<reference evidence="10 11" key="1">
    <citation type="journal article" date="2008" name="Nature">
        <title>The Phaeodactylum genome reveals the evolutionary history of diatom genomes.</title>
        <authorList>
            <person name="Bowler C."/>
            <person name="Allen A.E."/>
            <person name="Badger J.H."/>
            <person name="Grimwood J."/>
            <person name="Jabbari K."/>
            <person name="Kuo A."/>
            <person name="Maheswari U."/>
            <person name="Martens C."/>
            <person name="Maumus F."/>
            <person name="Otillar R.P."/>
            <person name="Rayko E."/>
            <person name="Salamov A."/>
            <person name="Vandepoele K."/>
            <person name="Beszteri B."/>
            <person name="Gruber A."/>
            <person name="Heijde M."/>
            <person name="Katinka M."/>
            <person name="Mock T."/>
            <person name="Valentin K."/>
            <person name="Verret F."/>
            <person name="Berges J.A."/>
            <person name="Brownlee C."/>
            <person name="Cadoret J.P."/>
            <person name="Chiovitti A."/>
            <person name="Choi C.J."/>
            <person name="Coesel S."/>
            <person name="De Martino A."/>
            <person name="Detter J.C."/>
            <person name="Durkin C."/>
            <person name="Falciatore A."/>
            <person name="Fournet J."/>
            <person name="Haruta M."/>
            <person name="Huysman M.J."/>
            <person name="Jenkins B.D."/>
            <person name="Jiroutova K."/>
            <person name="Jorgensen R.E."/>
            <person name="Joubert Y."/>
            <person name="Kaplan A."/>
            <person name="Kroger N."/>
            <person name="Kroth P.G."/>
            <person name="La Roche J."/>
            <person name="Lindquist E."/>
            <person name="Lommer M."/>
            <person name="Martin-Jezequel V."/>
            <person name="Lopez P.J."/>
            <person name="Lucas S."/>
            <person name="Mangogna M."/>
            <person name="McGinnis K."/>
            <person name="Medlin L.K."/>
            <person name="Montsant A."/>
            <person name="Oudot-Le Secq M.P."/>
            <person name="Napoli C."/>
            <person name="Obornik M."/>
            <person name="Parker M.S."/>
            <person name="Petit J.L."/>
            <person name="Porcel B.M."/>
            <person name="Poulsen N."/>
            <person name="Robison M."/>
            <person name="Rychlewski L."/>
            <person name="Rynearson T.A."/>
            <person name="Schmutz J."/>
            <person name="Shapiro H."/>
            <person name="Siaut M."/>
            <person name="Stanley M."/>
            <person name="Sussman M.R."/>
            <person name="Taylor A.R."/>
            <person name="Vardi A."/>
            <person name="von Dassow P."/>
            <person name="Vyverman W."/>
            <person name="Willis A."/>
            <person name="Wyrwicz L.S."/>
            <person name="Rokhsar D.S."/>
            <person name="Weissenbach J."/>
            <person name="Armbrust E.V."/>
            <person name="Green B.R."/>
            <person name="Van de Peer Y."/>
            <person name="Grigoriev I.V."/>
        </authorList>
    </citation>
    <scope>NUCLEOTIDE SEQUENCE [LARGE SCALE GENOMIC DNA]</scope>
    <source>
        <strain evidence="10 11">CCAP 1055/1</strain>
    </source>
</reference>
<dbReference type="Gene3D" id="3.10.620.10">
    <property type="entry name" value="Protein N-terminal glutamine amidohydrolase, alpha beta roll"/>
    <property type="match status" value="1"/>
</dbReference>
<evidence type="ECO:0000259" key="9">
    <source>
        <dbReference type="Pfam" id="PF09764"/>
    </source>
</evidence>
<evidence type="ECO:0000256" key="6">
    <source>
        <dbReference type="ARBA" id="ARBA00029677"/>
    </source>
</evidence>
<dbReference type="EMBL" id="CM000632">
    <property type="protein sequence ID" value="EEC43125.1"/>
    <property type="molecule type" value="Genomic_DNA"/>
</dbReference>
<proteinExistence type="inferred from homology"/>
<keyword evidence="5 8" id="KW-0378">Hydrolase</keyword>
<name>B7GEB2_PHATC</name>
<evidence type="ECO:0000256" key="2">
    <source>
        <dbReference type="ARBA" id="ARBA00011245"/>
    </source>
</evidence>
<comment type="subunit">
    <text evidence="2 8">Monomer.</text>
</comment>
<evidence type="ECO:0000256" key="3">
    <source>
        <dbReference type="ARBA" id="ARBA00012718"/>
    </source>
</evidence>
<dbReference type="OrthoDB" id="191192at2759"/>
<comment type="function">
    <text evidence="8">Mediates the side-chain deamidation of N-terminal glutamine residues to glutamate, an important step in N-end rule pathway of protein degradation. Conversion of the resulting N-terminal glutamine to glutamate renders the protein susceptible to arginylation, polyubiquitination and degradation as specified by the N-end rule. Does not act on substrates with internal or C-terminal glutamine and does not act on non-glutamine residues in any position.</text>
</comment>
<gene>
    <name evidence="10" type="ORF">PHATRDRAFT_50507</name>
</gene>
<dbReference type="Proteomes" id="UP000000759">
    <property type="component" value="Chromosome 30"/>
</dbReference>
<feature type="domain" description="Protein N-terminal glutamine amidohydrolase alpha beta roll" evidence="9">
    <location>
        <begin position="98"/>
        <end position="282"/>
    </location>
</feature>
<organism evidence="10 11">
    <name type="scientific">Phaeodactylum tricornutum (strain CCAP 1055/1)</name>
    <dbReference type="NCBI Taxonomy" id="556484"/>
    <lineage>
        <taxon>Eukaryota</taxon>
        <taxon>Sar</taxon>
        <taxon>Stramenopiles</taxon>
        <taxon>Ochrophyta</taxon>
        <taxon>Bacillariophyta</taxon>
        <taxon>Bacillariophyceae</taxon>
        <taxon>Bacillariophycidae</taxon>
        <taxon>Naviculales</taxon>
        <taxon>Phaeodactylaceae</taxon>
        <taxon>Phaeodactylum</taxon>
    </lineage>
</organism>
<sequence length="285" mass="32565">MYLLITTGKTVSQKKHRIAISTLLLVNLSYDGGLAIGAFVPVYSQSAHLQFYSALSSLLSQSELFDCAGYFSINPGASCHKTEAATTALEADRDEALYFAHYCEENVWRLAYRKMMQNEHNRNRYHVVFCTNRKKCLPMFYQTITRNNRIPCVWNYHCILLETNATSTETVVFDMDSQLPFPYPLDRYLDRTFPSTMDYAAEDLEPVFRTVQASAYIENLSNDRSGKEFCDVANDWIAHSPTYKEIGEVTSANLDQFSAPQKSQRDSLSEFGVILSKNEILEYSF</sequence>
<dbReference type="PANTHER" id="PTHR13035">
    <property type="entry name" value="PROTEIN N-TERMINAL GLUTAMINE AMIDOHYDROLASE"/>
    <property type="match status" value="1"/>
</dbReference>
<dbReference type="GO" id="GO:0008418">
    <property type="term" value="F:protein-N-terminal asparagine amidohydrolase activity"/>
    <property type="evidence" value="ECO:0007669"/>
    <property type="project" value="UniProtKB-UniRule"/>
</dbReference>
<dbReference type="PaxDb" id="2850-Phatr50507"/>
<evidence type="ECO:0000313" key="10">
    <source>
        <dbReference type="EMBL" id="EEC43125.1"/>
    </source>
</evidence>
<dbReference type="InterPro" id="IPR037132">
    <property type="entry name" value="N_Gln_amidohydro_ab_roll_sf"/>
</dbReference>
<protein>
    <recommendedName>
        <fullName evidence="4 8">Protein N-terminal glutamine amidohydrolase</fullName>
        <ecNumber evidence="3 8">3.5.1.122</ecNumber>
    </recommendedName>
    <alternativeName>
        <fullName evidence="6 8">Protein NH2-terminal glutamine deamidase</fullName>
    </alternativeName>
</protein>
<dbReference type="RefSeq" id="XP_002185456.1">
    <property type="nucleotide sequence ID" value="XM_002185420.1"/>
</dbReference>
<keyword evidence="11" id="KW-1185">Reference proteome</keyword>
<evidence type="ECO:0000256" key="5">
    <source>
        <dbReference type="ARBA" id="ARBA00022801"/>
    </source>
</evidence>
<dbReference type="GeneID" id="7199232"/>
<comment type="catalytic activity">
    <reaction evidence="7 8">
        <text>N-terminal L-glutaminyl-[protein] + H2O = N-terminal L-glutamyl-[protein] + NH4(+)</text>
        <dbReference type="Rhea" id="RHEA:50680"/>
        <dbReference type="Rhea" id="RHEA-COMP:12668"/>
        <dbReference type="Rhea" id="RHEA-COMP:12777"/>
        <dbReference type="ChEBI" id="CHEBI:15377"/>
        <dbReference type="ChEBI" id="CHEBI:28938"/>
        <dbReference type="ChEBI" id="CHEBI:64721"/>
        <dbReference type="ChEBI" id="CHEBI:64722"/>
        <dbReference type="EC" id="3.5.1.122"/>
    </reaction>
</comment>
<dbReference type="InterPro" id="IPR039733">
    <property type="entry name" value="NTAQ1"/>
</dbReference>
<dbReference type="PANTHER" id="PTHR13035:SF0">
    <property type="entry name" value="PROTEIN N-TERMINAL GLUTAMINE AMIDOHYDROLASE"/>
    <property type="match status" value="1"/>
</dbReference>
<dbReference type="GO" id="GO:0070773">
    <property type="term" value="F:protein-N-terminal glutamine amidohydrolase activity"/>
    <property type="evidence" value="ECO:0007669"/>
    <property type="project" value="UniProtKB-UniRule"/>
</dbReference>
<evidence type="ECO:0000313" key="11">
    <source>
        <dbReference type="Proteomes" id="UP000000759"/>
    </source>
</evidence>
<dbReference type="GO" id="GO:0005634">
    <property type="term" value="C:nucleus"/>
    <property type="evidence" value="ECO:0007669"/>
    <property type="project" value="TreeGrafter"/>
</dbReference>
<dbReference type="KEGG" id="pti:PHATRDRAFT_50507"/>
<dbReference type="HOGENOM" id="CLU_978136_0_0_1"/>
<dbReference type="InParanoid" id="B7GEB2"/>
<accession>B7GEB2</accession>
<dbReference type="GO" id="GO:0005829">
    <property type="term" value="C:cytosol"/>
    <property type="evidence" value="ECO:0007669"/>
    <property type="project" value="TreeGrafter"/>
</dbReference>
<dbReference type="InterPro" id="IPR023128">
    <property type="entry name" value="Prot_N_Gln_amidohydro_ab_roll"/>
</dbReference>
<dbReference type="STRING" id="556484.B7GEB2"/>
<dbReference type="AlphaFoldDB" id="B7GEB2"/>
<dbReference type="EC" id="3.5.1.122" evidence="3 8"/>
<evidence type="ECO:0000256" key="4">
    <source>
        <dbReference type="ARBA" id="ARBA00021247"/>
    </source>
</evidence>
<reference evidence="11" key="2">
    <citation type="submission" date="2008-08" db="EMBL/GenBank/DDBJ databases">
        <authorList>
            <consortium name="Diatom Consortium"/>
            <person name="Grigoriev I."/>
            <person name="Grimwood J."/>
            <person name="Kuo A."/>
            <person name="Otillar R.P."/>
            <person name="Salamov A."/>
            <person name="Detter J.C."/>
            <person name="Lindquist E."/>
            <person name="Shapiro H."/>
            <person name="Lucas S."/>
            <person name="Glavina del Rio T."/>
            <person name="Pitluck S."/>
            <person name="Rokhsar D."/>
            <person name="Bowler C."/>
        </authorList>
    </citation>
    <scope>GENOME REANNOTATION</scope>
    <source>
        <strain evidence="11">CCAP 1055/1</strain>
    </source>
</reference>
<comment type="similarity">
    <text evidence="1 8">Belongs to the NTAQ1 family.</text>
</comment>
<evidence type="ECO:0000256" key="1">
    <source>
        <dbReference type="ARBA" id="ARBA00008985"/>
    </source>
</evidence>
<evidence type="ECO:0000256" key="8">
    <source>
        <dbReference type="RuleBase" id="RU367082"/>
    </source>
</evidence>
<evidence type="ECO:0000256" key="7">
    <source>
        <dbReference type="ARBA" id="ARBA00048768"/>
    </source>
</evidence>
<dbReference type="Pfam" id="PF09764">
    <property type="entry name" value="Nt_Gln_amidase"/>
    <property type="match status" value="1"/>
</dbReference>
<dbReference type="eggNOG" id="KOG3261">
    <property type="taxonomic scope" value="Eukaryota"/>
</dbReference>